<comment type="function">
    <text evidence="2">Functions as a ribosomal silencing factor. Interacts with ribosomal protein uL14 (rplN), blocking formation of intersubunit bridge B8. Prevents association of the 30S and 50S ribosomal subunits and the formation of functional ribosomes, thus repressing translation.</text>
</comment>
<dbReference type="InterPro" id="IPR043519">
    <property type="entry name" value="NT_sf"/>
</dbReference>
<dbReference type="Proteomes" id="UP000034883">
    <property type="component" value="Chromosome"/>
</dbReference>
<protein>
    <recommendedName>
        <fullName evidence="2">Ribosomal silencing factor RsfS</fullName>
    </recommendedName>
</protein>
<accession>A0A0F6YIG7</accession>
<feature type="compositionally biased region" description="Low complexity" evidence="3">
    <location>
        <begin position="25"/>
        <end position="37"/>
    </location>
</feature>
<keyword evidence="5" id="KW-1185">Reference proteome</keyword>
<dbReference type="GO" id="GO:0005737">
    <property type="term" value="C:cytoplasm"/>
    <property type="evidence" value="ECO:0007669"/>
    <property type="project" value="UniProtKB-SubCell"/>
</dbReference>
<keyword evidence="2" id="KW-0810">Translation regulation</keyword>
<feature type="compositionally biased region" description="Low complexity" evidence="3">
    <location>
        <begin position="45"/>
        <end position="66"/>
    </location>
</feature>
<dbReference type="HAMAP" id="MF_01477">
    <property type="entry name" value="Iojap_RsfS"/>
    <property type="match status" value="1"/>
</dbReference>
<dbReference type="InterPro" id="IPR004394">
    <property type="entry name" value="Iojap/RsfS/C7orf30"/>
</dbReference>
<dbReference type="AlphaFoldDB" id="A0A0F6YIG7"/>
<reference evidence="4 5" key="1">
    <citation type="submission" date="2015-03" db="EMBL/GenBank/DDBJ databases">
        <title>Genome assembly of Sandaracinus amylolyticus DSM 53668.</title>
        <authorList>
            <person name="Sharma G."/>
            <person name="Subramanian S."/>
        </authorList>
    </citation>
    <scope>NUCLEOTIDE SEQUENCE [LARGE SCALE GENOMIC DNA]</scope>
    <source>
        <strain evidence="4 5">DSM 53668</strain>
    </source>
</reference>
<keyword evidence="2" id="KW-0678">Repressor</keyword>
<dbReference type="Pfam" id="PF02410">
    <property type="entry name" value="RsfS"/>
    <property type="match status" value="1"/>
</dbReference>
<dbReference type="GO" id="GO:0090071">
    <property type="term" value="P:negative regulation of ribosome biogenesis"/>
    <property type="evidence" value="ECO:0007669"/>
    <property type="project" value="UniProtKB-UniRule"/>
</dbReference>
<evidence type="ECO:0000256" key="2">
    <source>
        <dbReference type="HAMAP-Rule" id="MF_01477"/>
    </source>
</evidence>
<dbReference type="Gene3D" id="3.30.460.10">
    <property type="entry name" value="Beta Polymerase, domain 2"/>
    <property type="match status" value="1"/>
</dbReference>
<gene>
    <name evidence="2" type="primary">rsfS</name>
    <name evidence="4" type="ORF">DB32_003812</name>
</gene>
<sequence>MATARKKTGNGASGTKKTATKKAATKTAATKTAATKKTTTKKAASKPAAPKTRTTRTKAAPKAAPSANEVARGVALAVAEAALDKKAVNVEIIDVAGKVDYADYVVVMSGTSDRQVNALARGIAEDVEQKTKNKCLGVEGLPGGAWVLMDFGDVVVHIFHHDVRGYYDLESLWIDAARVTVPGPAPASRG</sequence>
<organism evidence="4 5">
    <name type="scientific">Sandaracinus amylolyticus</name>
    <dbReference type="NCBI Taxonomy" id="927083"/>
    <lineage>
        <taxon>Bacteria</taxon>
        <taxon>Pseudomonadati</taxon>
        <taxon>Myxococcota</taxon>
        <taxon>Polyangia</taxon>
        <taxon>Polyangiales</taxon>
        <taxon>Sandaracinaceae</taxon>
        <taxon>Sandaracinus</taxon>
    </lineage>
</organism>
<dbReference type="GO" id="GO:0043023">
    <property type="term" value="F:ribosomal large subunit binding"/>
    <property type="evidence" value="ECO:0007669"/>
    <property type="project" value="TreeGrafter"/>
</dbReference>
<dbReference type="NCBIfam" id="TIGR00090">
    <property type="entry name" value="rsfS_iojap_ybeB"/>
    <property type="match status" value="1"/>
</dbReference>
<evidence type="ECO:0000313" key="5">
    <source>
        <dbReference type="Proteomes" id="UP000034883"/>
    </source>
</evidence>
<evidence type="ECO:0000256" key="1">
    <source>
        <dbReference type="ARBA" id="ARBA00010574"/>
    </source>
</evidence>
<comment type="similarity">
    <text evidence="1 2">Belongs to the Iojap/RsfS family.</text>
</comment>
<dbReference type="PANTHER" id="PTHR21043:SF0">
    <property type="entry name" value="MITOCHONDRIAL ASSEMBLY OF RIBOSOMAL LARGE SUBUNIT PROTEIN 1"/>
    <property type="match status" value="1"/>
</dbReference>
<evidence type="ECO:0000256" key="3">
    <source>
        <dbReference type="SAM" id="MobiDB-lite"/>
    </source>
</evidence>
<evidence type="ECO:0000313" key="4">
    <source>
        <dbReference type="EMBL" id="AKF06663.1"/>
    </source>
</evidence>
<comment type="subunit">
    <text evidence="2">Interacts with ribosomal protein uL14 (rplN).</text>
</comment>
<dbReference type="KEGG" id="samy:DB32_003812"/>
<dbReference type="RefSeq" id="WP_075097555.1">
    <property type="nucleotide sequence ID" value="NZ_CP011125.1"/>
</dbReference>
<keyword evidence="2" id="KW-0963">Cytoplasm</keyword>
<dbReference type="GO" id="GO:0017148">
    <property type="term" value="P:negative regulation of translation"/>
    <property type="evidence" value="ECO:0007669"/>
    <property type="project" value="UniProtKB-UniRule"/>
</dbReference>
<dbReference type="STRING" id="927083.DB32_003812"/>
<dbReference type="PANTHER" id="PTHR21043">
    <property type="entry name" value="IOJAP SUPERFAMILY ORTHOLOG"/>
    <property type="match status" value="1"/>
</dbReference>
<feature type="region of interest" description="Disordered" evidence="3">
    <location>
        <begin position="1"/>
        <end position="66"/>
    </location>
</feature>
<comment type="subcellular location">
    <subcellularLocation>
        <location evidence="2">Cytoplasm</location>
    </subcellularLocation>
</comment>
<name>A0A0F6YIG7_9BACT</name>
<dbReference type="SUPFAM" id="SSF81301">
    <property type="entry name" value="Nucleotidyltransferase"/>
    <property type="match status" value="1"/>
</dbReference>
<proteinExistence type="inferred from homology"/>
<dbReference type="GO" id="GO:0042256">
    <property type="term" value="P:cytosolic ribosome assembly"/>
    <property type="evidence" value="ECO:0007669"/>
    <property type="project" value="UniProtKB-UniRule"/>
</dbReference>
<dbReference type="EMBL" id="CP011125">
    <property type="protein sequence ID" value="AKF06663.1"/>
    <property type="molecule type" value="Genomic_DNA"/>
</dbReference>